<feature type="chain" id="PRO_5039317254" description="PE-PGRS family protein" evidence="2">
    <location>
        <begin position="23"/>
        <end position="455"/>
    </location>
</feature>
<feature type="signal peptide" evidence="2">
    <location>
        <begin position="1"/>
        <end position="22"/>
    </location>
</feature>
<dbReference type="OrthoDB" id="4708824at2"/>
<comment type="caution">
    <text evidence="3">The sequence shown here is derived from an EMBL/GenBank/DDBJ whole genome shotgun (WGS) entry which is preliminary data.</text>
</comment>
<dbReference type="EMBL" id="LZSY01000147">
    <property type="protein sequence ID" value="OBB85255.1"/>
    <property type="molecule type" value="Genomic_DNA"/>
</dbReference>
<feature type="compositionally biased region" description="Basic and acidic residues" evidence="1">
    <location>
        <begin position="423"/>
        <end position="434"/>
    </location>
</feature>
<dbReference type="RefSeq" id="WP_064886072.1">
    <property type="nucleotide sequence ID" value="NZ_LZSY01000147.1"/>
</dbReference>
<gene>
    <name evidence="3" type="ORF">A5779_04370</name>
</gene>
<feature type="region of interest" description="Disordered" evidence="1">
    <location>
        <begin position="327"/>
        <end position="455"/>
    </location>
</feature>
<evidence type="ECO:0008006" key="5">
    <source>
        <dbReference type="Google" id="ProtNLM"/>
    </source>
</evidence>
<dbReference type="AlphaFoldDB" id="A0A1A0VPS4"/>
<accession>A0A1A0VPS4</accession>
<feature type="compositionally biased region" description="Low complexity" evidence="1">
    <location>
        <begin position="445"/>
        <end position="455"/>
    </location>
</feature>
<sequence length="455" mass="45444">MQLASRSYLAAGVALVGASAIAVSPMAPSVPTLSPVHMPVALTAGVDNPLTVFEPAFAATQTMVSNIIERQTTNPAPIAKQLVENAVAGYQVALSTPPAWQIAKVLADAVIAAQNFGPNLAALGETTSAAGTALSEALSDLGAGLPAGLEAAMAKIAAGDPGGALDGLVLDGMQPIINILIFAVSPEINAVGHVLNIPQPLIDAASEAALGVVIGLAAATVGVGYDLDGQPRAILKQALVGAQDVVNAVTTGDPVKVINALQHGIADFAESVVFQTDATISMGNYIEDTFANAFKQLKPKPFDPPIELPTAKALTAQAPVTIEVSTLKEETPASAPVTNAGNASDAVDGAAPDAVSDAADGAAAPNADAADSAGTGTDASDSDDTTKAVTKLSTKASPKAAKGQEKANSAKAVRTQVKSAVKKLTDGLKKDKAGAQKGAQKKSESSSGSDKGSDK</sequence>
<evidence type="ECO:0000313" key="3">
    <source>
        <dbReference type="EMBL" id="OBB85255.1"/>
    </source>
</evidence>
<proteinExistence type="predicted"/>
<protein>
    <recommendedName>
        <fullName evidence="5">PE-PGRS family protein</fullName>
    </recommendedName>
</protein>
<evidence type="ECO:0000313" key="4">
    <source>
        <dbReference type="Proteomes" id="UP000094008"/>
    </source>
</evidence>
<organism evidence="3 4">
    <name type="scientific">Mycolicibacterium peregrinum</name>
    <name type="common">Mycobacterium peregrinum</name>
    <dbReference type="NCBI Taxonomy" id="43304"/>
    <lineage>
        <taxon>Bacteria</taxon>
        <taxon>Bacillati</taxon>
        <taxon>Actinomycetota</taxon>
        <taxon>Actinomycetes</taxon>
        <taxon>Mycobacteriales</taxon>
        <taxon>Mycobacteriaceae</taxon>
        <taxon>Mycolicibacterium</taxon>
    </lineage>
</organism>
<name>A0A1A0VPS4_MYCPR</name>
<feature type="compositionally biased region" description="Low complexity" evidence="1">
    <location>
        <begin position="343"/>
        <end position="379"/>
    </location>
</feature>
<dbReference type="Proteomes" id="UP000094008">
    <property type="component" value="Unassembled WGS sequence"/>
</dbReference>
<keyword evidence="2" id="KW-0732">Signal</keyword>
<evidence type="ECO:0000256" key="2">
    <source>
        <dbReference type="SAM" id="SignalP"/>
    </source>
</evidence>
<evidence type="ECO:0000256" key="1">
    <source>
        <dbReference type="SAM" id="MobiDB-lite"/>
    </source>
</evidence>
<reference evidence="4" key="1">
    <citation type="submission" date="2016-06" db="EMBL/GenBank/DDBJ databases">
        <authorList>
            <person name="Sutton G."/>
            <person name="Brinkac L."/>
            <person name="Sanka R."/>
            <person name="Adams M."/>
            <person name="Lau E."/>
            <person name="Mehaffy C."/>
            <person name="Tameris M."/>
            <person name="Hatherill M."/>
            <person name="Hanekom W."/>
            <person name="Mahomed H."/>
            <person name="Mcshane H."/>
        </authorList>
    </citation>
    <scope>NUCLEOTIDE SEQUENCE [LARGE SCALE GENOMIC DNA]</scope>
    <source>
        <strain evidence="4">852002-10433_SCH5171157</strain>
    </source>
</reference>
<feature type="compositionally biased region" description="Polar residues" evidence="1">
    <location>
        <begin position="387"/>
        <end position="396"/>
    </location>
</feature>